<accession>A0ABR4BLX8</accession>
<evidence type="ECO:0000313" key="1">
    <source>
        <dbReference type="EMBL" id="KAL2058799.1"/>
    </source>
</evidence>
<protein>
    <submittedName>
        <fullName evidence="1">Uncharacterized protein</fullName>
    </submittedName>
</protein>
<reference evidence="1 2" key="1">
    <citation type="submission" date="2024-09" db="EMBL/GenBank/DDBJ databases">
        <title>Rethinking Asexuality: The Enigmatic Case of Functional Sexual Genes in Lepraria (Stereocaulaceae).</title>
        <authorList>
            <person name="Doellman M."/>
            <person name="Sun Y."/>
            <person name="Barcenas-Pena A."/>
            <person name="Lumbsch H.T."/>
            <person name="Grewe F."/>
        </authorList>
    </citation>
    <scope>NUCLEOTIDE SEQUENCE [LARGE SCALE GENOMIC DNA]</scope>
    <source>
        <strain evidence="1 2">Grewe 0041</strain>
    </source>
</reference>
<dbReference type="Proteomes" id="UP001590951">
    <property type="component" value="Unassembled WGS sequence"/>
</dbReference>
<keyword evidence="2" id="KW-1185">Reference proteome</keyword>
<evidence type="ECO:0000313" key="2">
    <source>
        <dbReference type="Proteomes" id="UP001590951"/>
    </source>
</evidence>
<gene>
    <name evidence="1" type="ORF">ABVK25_000090</name>
</gene>
<proteinExistence type="predicted"/>
<comment type="caution">
    <text evidence="1">The sequence shown here is derived from an EMBL/GenBank/DDBJ whole genome shotgun (WGS) entry which is preliminary data.</text>
</comment>
<sequence>MMCRTERRGRSACERYQAKHLAMLPLAYLDHLPMLLQWDTYLLCFELAYSLRTSQAIKITNYLISRPKPPESRIVEADKYCPTAFFQLDYPAPHLLTRAALDICSSLSHYYTDNAFGT</sequence>
<dbReference type="EMBL" id="JBHFEH010000001">
    <property type="protein sequence ID" value="KAL2058799.1"/>
    <property type="molecule type" value="Genomic_DNA"/>
</dbReference>
<name>A0ABR4BLX8_9LECA</name>
<organism evidence="1 2">
    <name type="scientific">Lepraria finkii</name>
    <dbReference type="NCBI Taxonomy" id="1340010"/>
    <lineage>
        <taxon>Eukaryota</taxon>
        <taxon>Fungi</taxon>
        <taxon>Dikarya</taxon>
        <taxon>Ascomycota</taxon>
        <taxon>Pezizomycotina</taxon>
        <taxon>Lecanoromycetes</taxon>
        <taxon>OSLEUM clade</taxon>
        <taxon>Lecanoromycetidae</taxon>
        <taxon>Lecanorales</taxon>
        <taxon>Lecanorineae</taxon>
        <taxon>Stereocaulaceae</taxon>
        <taxon>Lepraria</taxon>
    </lineage>
</organism>